<gene>
    <name evidence="2" type="ORF">JMJ58_00070</name>
</gene>
<feature type="region of interest" description="Disordered" evidence="1">
    <location>
        <begin position="288"/>
        <end position="318"/>
    </location>
</feature>
<dbReference type="EMBL" id="CP069188">
    <property type="protein sequence ID" value="QRV15340.1"/>
    <property type="molecule type" value="Genomic_DNA"/>
</dbReference>
<evidence type="ECO:0000313" key="3">
    <source>
        <dbReference type="Proteomes" id="UP000637819"/>
    </source>
</evidence>
<accession>A0A8T8E1N5</accession>
<evidence type="ECO:0000256" key="1">
    <source>
        <dbReference type="SAM" id="MobiDB-lite"/>
    </source>
</evidence>
<keyword evidence="3" id="KW-1185">Reference proteome</keyword>
<feature type="region of interest" description="Disordered" evidence="1">
    <location>
        <begin position="135"/>
        <end position="156"/>
    </location>
</feature>
<reference evidence="2 3" key="1">
    <citation type="submission" date="2021-01" db="EMBL/GenBank/DDBJ databases">
        <title>Genome Sequence and Methylation Pattern of Haloterrigena salifodinae BOL5-1, An Extremely Halophilic Archaeon from a Bolivian Salt Mine.</title>
        <authorList>
            <person name="DasSarma P."/>
            <person name="Anton B.P."/>
            <person name="DasSarma S.L."/>
            <person name="von Ehrenheim H.A.L."/>
            <person name="Martinez F.L."/>
            <person name="Guzman D."/>
            <person name="Roberts R.J."/>
            <person name="DasSarma S."/>
        </authorList>
    </citation>
    <scope>NUCLEOTIDE SEQUENCE [LARGE SCALE GENOMIC DNA]</scope>
    <source>
        <strain evidence="2 3">BOL5-1</strain>
    </source>
</reference>
<dbReference type="OrthoDB" id="204985at2157"/>
<dbReference type="AlphaFoldDB" id="A0A8T8E1N5"/>
<dbReference type="RefSeq" id="WP_204747886.1">
    <property type="nucleotide sequence ID" value="NZ_CP069188.1"/>
</dbReference>
<evidence type="ECO:0000313" key="2">
    <source>
        <dbReference type="EMBL" id="QRV15340.1"/>
    </source>
</evidence>
<dbReference type="Proteomes" id="UP000637819">
    <property type="component" value="Chromosome"/>
</dbReference>
<organism evidence="2 3">
    <name type="scientific">Haloterrigena salifodinae</name>
    <dbReference type="NCBI Taxonomy" id="2675099"/>
    <lineage>
        <taxon>Archaea</taxon>
        <taxon>Methanobacteriati</taxon>
        <taxon>Methanobacteriota</taxon>
        <taxon>Stenosarchaea group</taxon>
        <taxon>Halobacteria</taxon>
        <taxon>Halobacteriales</taxon>
        <taxon>Natrialbaceae</taxon>
        <taxon>Haloterrigena</taxon>
    </lineage>
</organism>
<dbReference type="KEGG" id="hsal:JMJ58_00070"/>
<protein>
    <submittedName>
        <fullName evidence="2">Uncharacterized protein</fullName>
    </submittedName>
</protein>
<proteinExistence type="predicted"/>
<dbReference type="GeneID" id="62873472"/>
<sequence>MATNPTGTVLDDDRLLELRETATTAASELALELTPVADFMGAEPGDHVDWGVDEYEGEPMLVLSGIPEPQTGDAPYPRQLREEDGEIVAPVPDPLVRAASPEGLGLDLESYDADRPLLFDAITAAETIGLVPVRFDDGDPYRPEPLPGTPDDSDPVAEETIAHERDGDPTPRPETMDAPIDALVLDEVMAEAPTDVPEADVVGILEGIETYDIVGSADHVAGKPPLTVDDRAVCLLEDGAWTDRVAPALESNAVDVDADALEAARECHERQALRLIDTAETTEYGDLEATYEPVVTAERDTAEWEVSEPGTADRSPEE</sequence>
<name>A0A8T8E1N5_9EURY</name>